<organism evidence="3 4">
    <name type="scientific">Pisum sativum</name>
    <name type="common">Garden pea</name>
    <name type="synonym">Lathyrus oleraceus</name>
    <dbReference type="NCBI Taxonomy" id="3888"/>
    <lineage>
        <taxon>Eukaryota</taxon>
        <taxon>Viridiplantae</taxon>
        <taxon>Streptophyta</taxon>
        <taxon>Embryophyta</taxon>
        <taxon>Tracheophyta</taxon>
        <taxon>Spermatophyta</taxon>
        <taxon>Magnoliopsida</taxon>
        <taxon>eudicotyledons</taxon>
        <taxon>Gunneridae</taxon>
        <taxon>Pentapetalae</taxon>
        <taxon>rosids</taxon>
        <taxon>fabids</taxon>
        <taxon>Fabales</taxon>
        <taxon>Fabaceae</taxon>
        <taxon>Papilionoideae</taxon>
        <taxon>50 kb inversion clade</taxon>
        <taxon>NPAAA clade</taxon>
        <taxon>Hologalegina</taxon>
        <taxon>IRL clade</taxon>
        <taxon>Fabeae</taxon>
        <taxon>Lathyrus</taxon>
    </lineage>
</organism>
<accession>A0A9D4XCR8</accession>
<evidence type="ECO:0000313" key="4">
    <source>
        <dbReference type="Proteomes" id="UP001058974"/>
    </source>
</evidence>
<evidence type="ECO:0000313" key="3">
    <source>
        <dbReference type="EMBL" id="KAI5417827.1"/>
    </source>
</evidence>
<dbReference type="Gramene" id="Psat04G0244400-T1">
    <property type="protein sequence ID" value="KAI5417827.1"/>
    <property type="gene ID" value="KIW84_042444"/>
</dbReference>
<evidence type="ECO:0000259" key="2">
    <source>
        <dbReference type="Pfam" id="PF07137"/>
    </source>
</evidence>
<gene>
    <name evidence="3" type="ORF">KIW84_042444</name>
</gene>
<feature type="region of interest" description="Disordered" evidence="1">
    <location>
        <begin position="85"/>
        <end position="142"/>
    </location>
</feature>
<evidence type="ECO:0000256" key="1">
    <source>
        <dbReference type="SAM" id="MobiDB-lite"/>
    </source>
</evidence>
<dbReference type="InterPro" id="IPR010788">
    <property type="entry name" value="VDE_dom"/>
</dbReference>
<dbReference type="GO" id="GO:0046422">
    <property type="term" value="F:violaxanthin de-epoxidase activity"/>
    <property type="evidence" value="ECO:0007669"/>
    <property type="project" value="InterPro"/>
</dbReference>
<proteinExistence type="predicted"/>
<feature type="domain" description="VDE lipocalin" evidence="2">
    <location>
        <begin position="2"/>
        <end position="43"/>
    </location>
</feature>
<keyword evidence="4" id="KW-1185">Reference proteome</keyword>
<dbReference type="Proteomes" id="UP001058974">
    <property type="component" value="Chromosome 4"/>
</dbReference>
<comment type="caution">
    <text evidence="3">The sequence shown here is derived from an EMBL/GenBank/DDBJ whole genome shotgun (WGS) entry which is preliminary data.</text>
</comment>
<dbReference type="Pfam" id="PF07137">
    <property type="entry name" value="VDE"/>
    <property type="match status" value="1"/>
</dbReference>
<dbReference type="AlphaFoldDB" id="A0A9D4XCR8"/>
<sequence>MVDEFNECAVSRKKCVPKKSGVGEFPVPSPDVLVKSFNTSDFNLDEDLQGIDIAFDGEESDSVDNLSFLQLDDNLQQPAPVIVEQSSPHSIVEETESDAADSSQFSNIDENVQSEFSSKMSGSRPDMSLTHESSVSSDRKYGEQADDTKIALQAKVSGGYDSATTNSSFPVPLYNNPPAFMQLPVDSRICFSEFLFKEQSPTWWNCYRFSRTV</sequence>
<feature type="compositionally biased region" description="Polar residues" evidence="1">
    <location>
        <begin position="100"/>
        <end position="121"/>
    </location>
</feature>
<reference evidence="3 4" key="1">
    <citation type="journal article" date="2022" name="Nat. Genet.">
        <title>Improved pea reference genome and pan-genome highlight genomic features and evolutionary characteristics.</title>
        <authorList>
            <person name="Yang T."/>
            <person name="Liu R."/>
            <person name="Luo Y."/>
            <person name="Hu S."/>
            <person name="Wang D."/>
            <person name="Wang C."/>
            <person name="Pandey M.K."/>
            <person name="Ge S."/>
            <person name="Xu Q."/>
            <person name="Li N."/>
            <person name="Li G."/>
            <person name="Huang Y."/>
            <person name="Saxena R.K."/>
            <person name="Ji Y."/>
            <person name="Li M."/>
            <person name="Yan X."/>
            <person name="He Y."/>
            <person name="Liu Y."/>
            <person name="Wang X."/>
            <person name="Xiang C."/>
            <person name="Varshney R.K."/>
            <person name="Ding H."/>
            <person name="Gao S."/>
            <person name="Zong X."/>
        </authorList>
    </citation>
    <scope>NUCLEOTIDE SEQUENCE [LARGE SCALE GENOMIC DNA]</scope>
    <source>
        <strain evidence="3 4">cv. Zhongwan 6</strain>
    </source>
</reference>
<dbReference type="EMBL" id="JAMSHJ010000004">
    <property type="protein sequence ID" value="KAI5417827.1"/>
    <property type="molecule type" value="Genomic_DNA"/>
</dbReference>
<name>A0A9D4XCR8_PEA</name>
<protein>
    <recommendedName>
        <fullName evidence="2">VDE lipocalin domain-containing protein</fullName>
    </recommendedName>
</protein>